<dbReference type="PANTHER" id="PTHR33202">
    <property type="entry name" value="ZINC UPTAKE REGULATION PROTEIN"/>
    <property type="match status" value="1"/>
</dbReference>
<reference evidence="8 9" key="1">
    <citation type="submission" date="2016-12" db="EMBL/GenBank/DDBJ databases">
        <title>Candidatus Reconcilibacillus cellulovorans genome.</title>
        <authorList>
            <person name="Kolinko S."/>
            <person name="Wu Y.-W."/>
            <person name="Tachea F."/>
            <person name="Denzel E."/>
            <person name="Hiras J."/>
            <person name="Baecker N."/>
            <person name="Chan L.J."/>
            <person name="Eichorst S.A."/>
            <person name="Frey D."/>
            <person name="Adams P.D."/>
            <person name="Pray T."/>
            <person name="Tanjore D."/>
            <person name="Petzold C.J."/>
            <person name="Gladden J.M."/>
            <person name="Simmons B.A."/>
            <person name="Singer S.W."/>
        </authorList>
    </citation>
    <scope>NUCLEOTIDE SEQUENCE [LARGE SCALE GENOMIC DNA]</scope>
    <source>
        <strain evidence="8">JTherm</strain>
    </source>
</reference>
<dbReference type="GO" id="GO:0045892">
    <property type="term" value="P:negative regulation of DNA-templated transcription"/>
    <property type="evidence" value="ECO:0007669"/>
    <property type="project" value="TreeGrafter"/>
</dbReference>
<dbReference type="InterPro" id="IPR002481">
    <property type="entry name" value="FUR"/>
</dbReference>
<dbReference type="CDD" id="cd07153">
    <property type="entry name" value="Fur_like"/>
    <property type="match status" value="1"/>
</dbReference>
<comment type="caution">
    <text evidence="8">The sequence shown here is derived from an EMBL/GenBank/DDBJ whole genome shotgun (WGS) entry which is preliminary data.</text>
</comment>
<comment type="cofactor">
    <cofactor evidence="7">
        <name>Zn(2+)</name>
        <dbReference type="ChEBI" id="CHEBI:29105"/>
    </cofactor>
    <text evidence="7">Binds 1 zinc ion per subunit.</text>
</comment>
<keyword evidence="2" id="KW-0678">Repressor</keyword>
<dbReference type="Gene3D" id="1.10.10.10">
    <property type="entry name" value="Winged helix-like DNA-binding domain superfamily/Winged helix DNA-binding domain"/>
    <property type="match status" value="1"/>
</dbReference>
<dbReference type="InterPro" id="IPR043135">
    <property type="entry name" value="Fur_C"/>
</dbReference>
<feature type="binding site" evidence="7">
    <location>
        <position position="122"/>
    </location>
    <ligand>
        <name>Zn(2+)</name>
        <dbReference type="ChEBI" id="CHEBI:29105"/>
    </ligand>
</feature>
<keyword evidence="5" id="KW-0238">DNA-binding</keyword>
<dbReference type="GO" id="GO:0000976">
    <property type="term" value="F:transcription cis-regulatory region binding"/>
    <property type="evidence" value="ECO:0007669"/>
    <property type="project" value="TreeGrafter"/>
</dbReference>
<keyword evidence="4" id="KW-0805">Transcription regulation</keyword>
<evidence type="ECO:0000313" key="8">
    <source>
        <dbReference type="EMBL" id="PDO09525.1"/>
    </source>
</evidence>
<dbReference type="AlphaFoldDB" id="A0A2A6DXS2"/>
<evidence type="ECO:0000313" key="9">
    <source>
        <dbReference type="Proteomes" id="UP000243688"/>
    </source>
</evidence>
<organism evidence="8 9">
    <name type="scientific">Candidatus Reconcilbacillus cellulovorans</name>
    <dbReference type="NCBI Taxonomy" id="1906605"/>
    <lineage>
        <taxon>Bacteria</taxon>
        <taxon>Bacillati</taxon>
        <taxon>Bacillota</taxon>
        <taxon>Bacilli</taxon>
        <taxon>Bacillales</taxon>
        <taxon>Paenibacillaceae</taxon>
        <taxon>Candidatus Reconcilbacillus</taxon>
    </lineage>
</organism>
<dbReference type="GO" id="GO:1900376">
    <property type="term" value="P:regulation of secondary metabolite biosynthetic process"/>
    <property type="evidence" value="ECO:0007669"/>
    <property type="project" value="TreeGrafter"/>
</dbReference>
<keyword evidence="3 7" id="KW-0862">Zinc</keyword>
<evidence type="ECO:0000256" key="5">
    <source>
        <dbReference type="ARBA" id="ARBA00023125"/>
    </source>
</evidence>
<evidence type="ECO:0000256" key="2">
    <source>
        <dbReference type="ARBA" id="ARBA00022491"/>
    </source>
</evidence>
<name>A0A2A6DXS2_9BACL</name>
<feature type="binding site" evidence="7">
    <location>
        <position position="85"/>
    </location>
    <ligand>
        <name>Zn(2+)</name>
        <dbReference type="ChEBI" id="CHEBI:29105"/>
    </ligand>
</feature>
<dbReference type="PANTHER" id="PTHR33202:SF7">
    <property type="entry name" value="FERRIC UPTAKE REGULATION PROTEIN"/>
    <property type="match status" value="1"/>
</dbReference>
<dbReference type="Pfam" id="PF01475">
    <property type="entry name" value="FUR"/>
    <property type="match status" value="1"/>
</dbReference>
<dbReference type="GO" id="GO:0003700">
    <property type="term" value="F:DNA-binding transcription factor activity"/>
    <property type="evidence" value="ECO:0007669"/>
    <property type="project" value="InterPro"/>
</dbReference>
<gene>
    <name evidence="8" type="ORF">BLM47_12220</name>
</gene>
<dbReference type="Proteomes" id="UP000243688">
    <property type="component" value="Unassembled WGS sequence"/>
</dbReference>
<dbReference type="InterPro" id="IPR036388">
    <property type="entry name" value="WH-like_DNA-bd_sf"/>
</dbReference>
<dbReference type="EMBL" id="MOXJ01000036">
    <property type="protein sequence ID" value="PDO09525.1"/>
    <property type="molecule type" value="Genomic_DNA"/>
</dbReference>
<evidence type="ECO:0000256" key="4">
    <source>
        <dbReference type="ARBA" id="ARBA00023015"/>
    </source>
</evidence>
<dbReference type="InterPro" id="IPR036390">
    <property type="entry name" value="WH_DNA-bd_sf"/>
</dbReference>
<dbReference type="GO" id="GO:0008270">
    <property type="term" value="F:zinc ion binding"/>
    <property type="evidence" value="ECO:0007669"/>
    <property type="project" value="TreeGrafter"/>
</dbReference>
<accession>A0A2A6DXS2</accession>
<dbReference type="Gene3D" id="3.30.1490.190">
    <property type="match status" value="1"/>
</dbReference>
<evidence type="ECO:0000256" key="7">
    <source>
        <dbReference type="PIRSR" id="PIRSR602481-1"/>
    </source>
</evidence>
<evidence type="ECO:0000256" key="6">
    <source>
        <dbReference type="ARBA" id="ARBA00023163"/>
    </source>
</evidence>
<keyword evidence="7" id="KW-0479">Metal-binding</keyword>
<dbReference type="SUPFAM" id="SSF46785">
    <property type="entry name" value="Winged helix' DNA-binding domain"/>
    <property type="match status" value="1"/>
</dbReference>
<sequence>MKKRMLTAQRRAVYETLKECRTHPTAAELIDLLRERGYHFAYGTVYNSLRYLVESGMIRELKFRETASRYDAVTEDHPHLVCERCGRVEEVFADMPKEWLSRLTEHTGYRLRRLHVVAEGVCRECQRQEAEGEGREATHV</sequence>
<feature type="binding site" evidence="7">
    <location>
        <position position="82"/>
    </location>
    <ligand>
        <name>Zn(2+)</name>
        <dbReference type="ChEBI" id="CHEBI:29105"/>
    </ligand>
</feature>
<keyword evidence="6" id="KW-0804">Transcription</keyword>
<proteinExistence type="inferred from homology"/>
<protein>
    <submittedName>
        <fullName evidence="8">Transcriptional repressor</fullName>
    </submittedName>
</protein>
<comment type="similarity">
    <text evidence="1">Belongs to the Fur family.</text>
</comment>
<feature type="binding site" evidence="7">
    <location>
        <position position="125"/>
    </location>
    <ligand>
        <name>Zn(2+)</name>
        <dbReference type="ChEBI" id="CHEBI:29105"/>
    </ligand>
</feature>
<evidence type="ECO:0000256" key="1">
    <source>
        <dbReference type="ARBA" id="ARBA00007957"/>
    </source>
</evidence>
<evidence type="ECO:0000256" key="3">
    <source>
        <dbReference type="ARBA" id="ARBA00022833"/>
    </source>
</evidence>